<organism evidence="10 11">
    <name type="scientific">Acyrthosiphon pisum</name>
    <name type="common">Pea aphid</name>
    <dbReference type="NCBI Taxonomy" id="7029"/>
    <lineage>
        <taxon>Eukaryota</taxon>
        <taxon>Metazoa</taxon>
        <taxon>Ecdysozoa</taxon>
        <taxon>Arthropoda</taxon>
        <taxon>Hexapoda</taxon>
        <taxon>Insecta</taxon>
        <taxon>Pterygota</taxon>
        <taxon>Neoptera</taxon>
        <taxon>Paraneoptera</taxon>
        <taxon>Hemiptera</taxon>
        <taxon>Sternorrhyncha</taxon>
        <taxon>Aphidomorpha</taxon>
        <taxon>Aphidoidea</taxon>
        <taxon>Aphididae</taxon>
        <taxon>Macrosiphini</taxon>
        <taxon>Acyrthosiphon</taxon>
    </lineage>
</organism>
<evidence type="ECO:0000313" key="10">
    <source>
        <dbReference type="EnsemblMetazoa" id="XP_029342563.1"/>
    </source>
</evidence>
<reference evidence="11" key="1">
    <citation type="submission" date="2010-06" db="EMBL/GenBank/DDBJ databases">
        <authorList>
            <person name="Jiang H."/>
            <person name="Abraham K."/>
            <person name="Ali S."/>
            <person name="Alsbrooks S.L."/>
            <person name="Anim B.N."/>
            <person name="Anosike U.S."/>
            <person name="Attaway T."/>
            <person name="Bandaranaike D.P."/>
            <person name="Battles P.K."/>
            <person name="Bell S.N."/>
            <person name="Bell A.V."/>
            <person name="Beltran B."/>
            <person name="Bickham C."/>
            <person name="Bustamante Y."/>
            <person name="Caleb T."/>
            <person name="Canada A."/>
            <person name="Cardenas V."/>
            <person name="Carter K."/>
            <person name="Chacko J."/>
            <person name="Chandrabose M.N."/>
            <person name="Chavez D."/>
            <person name="Chavez A."/>
            <person name="Chen L."/>
            <person name="Chu H.-S."/>
            <person name="Claassen K.J."/>
            <person name="Cockrell R."/>
            <person name="Collins M."/>
            <person name="Cooper J.A."/>
            <person name="Cree A."/>
            <person name="Curry S.M."/>
            <person name="Da Y."/>
            <person name="Dao M.D."/>
            <person name="Das B."/>
            <person name="Davila M.-L."/>
            <person name="Davy-Carroll L."/>
            <person name="Denson S."/>
            <person name="Dinh H."/>
            <person name="Ebong V.E."/>
            <person name="Edwards J.R."/>
            <person name="Egan A."/>
            <person name="El-Daye J."/>
            <person name="Escobedo L."/>
            <person name="Fernandez S."/>
            <person name="Fernando P.R."/>
            <person name="Flagg N."/>
            <person name="Forbes L.D."/>
            <person name="Fowler R.G."/>
            <person name="Fu Q."/>
            <person name="Gabisi R.A."/>
            <person name="Ganer J."/>
            <person name="Garbino Pronczuk A."/>
            <person name="Garcia R.M."/>
            <person name="Garner T."/>
            <person name="Garrett T.E."/>
            <person name="Gonzalez D.A."/>
            <person name="Hamid H."/>
            <person name="Hawkins E.S."/>
            <person name="Hirani K."/>
            <person name="Hogues M.E."/>
            <person name="Hollins B."/>
            <person name="Hsiao C.-H."/>
            <person name="Jabil R."/>
            <person name="James M.L."/>
            <person name="Jhangiani S.N."/>
            <person name="Johnson B."/>
            <person name="Johnson Q."/>
            <person name="Joshi V."/>
            <person name="Kalu J.B."/>
            <person name="Kam C."/>
            <person name="Kashfia A."/>
            <person name="Keebler J."/>
            <person name="Kisamo H."/>
            <person name="Kovar C.L."/>
            <person name="Lago L.A."/>
            <person name="Lai C.-Y."/>
            <person name="Laidlaw J."/>
            <person name="Lara F."/>
            <person name="Le T.-K."/>
            <person name="Lee S.L."/>
            <person name="Legall F.H."/>
            <person name="Lemon S.J."/>
            <person name="Lewis L.R."/>
            <person name="Li B."/>
            <person name="Liu Y."/>
            <person name="Liu Y.-S."/>
            <person name="Lopez J."/>
            <person name="Lozado R.J."/>
            <person name="Lu J."/>
            <person name="Madu R.C."/>
            <person name="Maheshwari M."/>
            <person name="Maheshwari R."/>
            <person name="Malloy K."/>
            <person name="Martinez E."/>
            <person name="Mathew T."/>
            <person name="Mercado I.C."/>
            <person name="Mercado C."/>
            <person name="Meyer B."/>
            <person name="Montgomery K."/>
            <person name="Morgan M.B."/>
            <person name="Munidasa M."/>
            <person name="Nazareth L.V."/>
            <person name="Nelson J."/>
            <person name="Ng B.M."/>
            <person name="Nguyen N.B."/>
            <person name="Nguyen P.Q."/>
            <person name="Nguyen T."/>
            <person name="Obregon M."/>
            <person name="Okwuonu G.O."/>
            <person name="Onwere C.G."/>
            <person name="Orozco G."/>
            <person name="Parra A."/>
            <person name="Patel S."/>
            <person name="Patil S."/>
            <person name="Perez A."/>
            <person name="Perez Y."/>
            <person name="Pham C."/>
            <person name="Primus E.L."/>
            <person name="Pu L.-L."/>
            <person name="Puazo M."/>
            <person name="Qin X."/>
            <person name="Quiroz J.B."/>
            <person name="Reese J."/>
            <person name="Richards S."/>
            <person name="Rives C.M."/>
            <person name="Robberts R."/>
            <person name="Ruiz S.J."/>
            <person name="Ruiz M.J."/>
            <person name="Santibanez J."/>
            <person name="Schneider B.W."/>
            <person name="Sisson I."/>
            <person name="Smith M."/>
            <person name="Sodergren E."/>
            <person name="Song X.-Z."/>
            <person name="Song B.B."/>
            <person name="Summersgill H."/>
            <person name="Thelus R."/>
            <person name="Thornton R.D."/>
            <person name="Trejos Z.Y."/>
            <person name="Usmani K."/>
            <person name="Vattathil S."/>
            <person name="Villasana D."/>
            <person name="Walker D.L."/>
            <person name="Wang S."/>
            <person name="Wang K."/>
            <person name="White C.S."/>
            <person name="Williams A.C."/>
            <person name="Williamson J."/>
            <person name="Wilson K."/>
            <person name="Woghiren I.O."/>
            <person name="Woodworth J.R."/>
            <person name="Worley K.C."/>
            <person name="Wright R.A."/>
            <person name="Wu W."/>
            <person name="Young L."/>
            <person name="Zhang L."/>
            <person name="Zhang J."/>
            <person name="Zhu Y."/>
            <person name="Muzny D.M."/>
            <person name="Weinstock G."/>
            <person name="Gibbs R.A."/>
        </authorList>
    </citation>
    <scope>NUCLEOTIDE SEQUENCE [LARGE SCALE GENOMIC DNA]</scope>
    <source>
        <strain evidence="11">LSR1</strain>
    </source>
</reference>
<accession>A0A8R2NPM0</accession>
<reference evidence="10" key="2">
    <citation type="submission" date="2022-06" db="UniProtKB">
        <authorList>
            <consortium name="EnsemblMetazoa"/>
        </authorList>
    </citation>
    <scope>IDENTIFICATION</scope>
</reference>
<feature type="coiled-coil region" evidence="7">
    <location>
        <begin position="414"/>
        <end position="458"/>
    </location>
</feature>
<feature type="compositionally biased region" description="Basic and acidic residues" evidence="8">
    <location>
        <begin position="88"/>
        <end position="97"/>
    </location>
</feature>
<evidence type="ECO:0000256" key="6">
    <source>
        <dbReference type="ARBA" id="ARBA00023212"/>
    </source>
</evidence>
<comment type="subcellular location">
    <subcellularLocation>
        <location evidence="1">Cytoplasm</location>
        <location evidence="1">Cytoskeleton</location>
    </subcellularLocation>
</comment>
<keyword evidence="3" id="KW-0493">Microtubule</keyword>
<feature type="coiled-coil region" evidence="7">
    <location>
        <begin position="1606"/>
        <end position="1633"/>
    </location>
</feature>
<keyword evidence="6" id="KW-0206">Cytoskeleton</keyword>
<dbReference type="PROSITE" id="PS50245">
    <property type="entry name" value="CAP_GLY_2"/>
    <property type="match status" value="2"/>
</dbReference>
<keyword evidence="11" id="KW-1185">Reference proteome</keyword>
<keyword evidence="2" id="KW-0963">Cytoplasm</keyword>
<dbReference type="PANTHER" id="PTHR18916">
    <property type="entry name" value="DYNACTIN 1-RELATED MICROTUBULE-BINDING"/>
    <property type="match status" value="1"/>
</dbReference>
<evidence type="ECO:0000256" key="8">
    <source>
        <dbReference type="SAM" id="MobiDB-lite"/>
    </source>
</evidence>
<dbReference type="PANTHER" id="PTHR18916:SF93">
    <property type="entry name" value="RESTIN HOMOLOG"/>
    <property type="match status" value="1"/>
</dbReference>
<feature type="coiled-coil region" evidence="7">
    <location>
        <begin position="848"/>
        <end position="921"/>
    </location>
</feature>
<feature type="coiled-coil region" evidence="7">
    <location>
        <begin position="1442"/>
        <end position="1492"/>
    </location>
</feature>
<evidence type="ECO:0000256" key="4">
    <source>
        <dbReference type="ARBA" id="ARBA00022737"/>
    </source>
</evidence>
<dbReference type="InterPro" id="IPR032108">
    <property type="entry name" value="CLIP1_ZNF"/>
</dbReference>
<dbReference type="SUPFAM" id="SSF74924">
    <property type="entry name" value="Cap-Gly domain"/>
    <property type="match status" value="2"/>
</dbReference>
<protein>
    <recommendedName>
        <fullName evidence="9">CAP-Gly domain-containing protein</fullName>
    </recommendedName>
</protein>
<feature type="compositionally biased region" description="Basic and acidic residues" evidence="8">
    <location>
        <begin position="67"/>
        <end position="78"/>
    </location>
</feature>
<feature type="region of interest" description="Disordered" evidence="8">
    <location>
        <begin position="54"/>
        <end position="103"/>
    </location>
</feature>
<feature type="coiled-coil region" evidence="7">
    <location>
        <begin position="1167"/>
        <end position="1387"/>
    </location>
</feature>
<dbReference type="Pfam" id="PF01302">
    <property type="entry name" value="CAP_GLY"/>
    <property type="match status" value="2"/>
</dbReference>
<keyword evidence="4" id="KW-0677">Repeat</keyword>
<evidence type="ECO:0000256" key="2">
    <source>
        <dbReference type="ARBA" id="ARBA00022490"/>
    </source>
</evidence>
<dbReference type="Gene3D" id="2.30.30.190">
    <property type="entry name" value="CAP Gly-rich-like domain"/>
    <property type="match status" value="2"/>
</dbReference>
<feature type="coiled-coil region" evidence="7">
    <location>
        <begin position="1074"/>
        <end position="1141"/>
    </location>
</feature>
<evidence type="ECO:0000259" key="9">
    <source>
        <dbReference type="PROSITE" id="PS50245"/>
    </source>
</evidence>
<dbReference type="InterPro" id="IPR036859">
    <property type="entry name" value="CAP-Gly_dom_sf"/>
</dbReference>
<feature type="coiled-coil region" evidence="7">
    <location>
        <begin position="497"/>
        <end position="747"/>
    </location>
</feature>
<sequence>MSENSENKEIKTSGLRPPTKIPSIGVSRLPSSSSIKLDGVSSIATRLDGGSSVKKTADMAYVSKNNDFNKKPTDERKSSSGSDSFMGDARRLSEAGVRRSSGNSVVLTEDTDKFIIGNRIWVGGTKPGQIAYIGETNFGNGDWAGVVLDEPIGKNDGSVSGTRYFQCGPKRGIFARLTNLTSAPLSSVEDSMVQSSFAATKPLGFSTPMPKRQGSTVTATKTAAKSISQTPIAKSSSDLKIGDRVIISSGQGSKLGVLRYRGATQFAPGEWCGIELDDPLGKNNGIVEGIRYFECEDKFGLFTPIAKVSKSPMSASRMSTNCAIHKAKRSPGSMNGSMISGITSTTMSSIPTRPTKVSDMDRLKLELTQKKNENELLRSQFIKAANQADVAEKKLEETLKAQLEQPSEIQVNGIIMLQKQLDNIKKQIDDEKEKVQNLQFTNEEQNVLNIELQNKNAELLIKIKELDFDLAKERSLAKDVEKEKMKIFEKEEELCRVKEELETLKKLIDNNEDELQKSVSNLSSEVVDKEAILNTLRQTLNENSQTHDRLLKEANENLSATTERLTKIIEEKEKKIEQNQEMIDQLNEGIKCLSALKNEEHDDIVNNLKNELLKLEKEYKVIINEKEQDTKIIHENHIKIENELKQELKSLSENKNQEIEQIQQQNLEKLEKLENVNQNLNTELKAALKSVQDQTTVIADLEKKYNDLELQQDSTRNEIEKKLTTKLKTVENELTCLKSEKSMLEEKHEIYVKETTNATNALEDKLKQNNILIENLNKSLNELTLSKQNELDSMKKQILQLEGERDELLKRQSLELATKDEIINTLSNKLELSLTEKQKQDLSNANLQTELTNETTKYQTTIKDLQNKINELEVNIASNRESYKSELELLRNEKLTSTSENLNLLEKLKSLENSKLNLEEKLASNEICIQDIQHLNNVIEEKNKIIDDNQIKIKQLDNFVIQTKNEYKVILQQKEEEIKELLKIGEEKMEIEKLSLEEKTKVILNDKDKENSILHKKIGDLENIKKDLEIQLETGKSLEQDLKQSNEIIQDKIKTIKDNNLKIDDLNNLISLTKNEFESKLQVKEVEIKDLLKTAEEKLFIEKKQMEEQNKAMLNEKNNEISKLMEKLSILENSKTSVEQQLIETSKKQENMIAELKLSIEEKTKLINDNNLNIEQLNSMIEQCKERFNSELEEKEDKMKELIKVGEEKLTEEKLKLEKHSMLILDEKNNEITKLMEKLSILENSKTSVEQQLIETSKKQENMIAELKSSIEEKTKLINDNNLNIEQLNSMIEQCKEKFNSELKEKEDKMKELIKVGEEKLTDEKLVLAMNSMIMLDERNNEISNLMEKLNILENSKSNLEKQLDTYKNQEHDIIELKNAVEEKNKIIDDNNSKVELLNSLITQTKEDFDVRLKEKENETNKLVKIVEDKLNVEKKAFETCLDEKNTEIKILKNQLHEFAENSTEKELMLKLEKEKLRALNLEALKIELEKTVLQHKTELELLEVSKINMQEEMVKTIEKQQGLNAELTAKTKTESERLDTEKLNIQKQIDGLQIECSWLRSTLEEKNHEIENLKIQMSQELKPTVSCDDELSQLKALLDKGHSAQSHLEFRIQELTDENHRLNERIEGDSNLLQKNHNIIQEKYNIEKKYEETYNTLKIKENQILVLQTELNSWKLKDTEKSKNNNAQANTDKSEAHLLAEKNQEIKMLNSIILGLHKKLSAVMETDVSEYEIAKNPESVSKEDYQKLYKTAKNNVKLKECENLSLKHEINKLKTENDRYSEFKTKCEILENDKKTLQKLIVSYDNSIPTNVKSDIKSETEKILEEKDWQINLLNNIIADLHAKVSDNKFKIEALETQILDSGVDQSKKTRLRTTRLYCERCEIFDSHDTEDCPEKPESPKFQRKRRVVNDGSNKMIDEPFCVCCDMFGHTADECDNSLTF</sequence>
<feature type="compositionally biased region" description="Basic and acidic residues" evidence="8">
    <location>
        <begin position="1"/>
        <end position="11"/>
    </location>
</feature>
<feature type="coiled-coil region" evidence="7">
    <location>
        <begin position="1743"/>
        <end position="1801"/>
    </location>
</feature>
<feature type="domain" description="CAP-Gly" evidence="9">
    <location>
        <begin position="134"/>
        <end position="176"/>
    </location>
</feature>
<proteinExistence type="predicted"/>
<dbReference type="Pfam" id="PF16641">
    <property type="entry name" value="CLIP1_ZNF"/>
    <property type="match status" value="2"/>
</dbReference>
<dbReference type="OrthoDB" id="5412539at2759"/>
<feature type="coiled-coil region" evidence="7">
    <location>
        <begin position="1536"/>
        <end position="1581"/>
    </location>
</feature>
<dbReference type="InterPro" id="IPR000938">
    <property type="entry name" value="CAP-Gly_domain"/>
</dbReference>
<evidence type="ECO:0000313" key="11">
    <source>
        <dbReference type="Proteomes" id="UP000007819"/>
    </source>
</evidence>
<dbReference type="EnsemblMetazoa" id="XM_029486703.1">
    <property type="protein sequence ID" value="XP_029342563.1"/>
    <property type="gene ID" value="LOC100160993"/>
</dbReference>
<feature type="domain" description="CAP-Gly" evidence="9">
    <location>
        <begin position="262"/>
        <end position="304"/>
    </location>
</feature>
<dbReference type="PROSITE" id="PS00845">
    <property type="entry name" value="CAP_GLY_1"/>
    <property type="match status" value="1"/>
</dbReference>
<evidence type="ECO:0000256" key="5">
    <source>
        <dbReference type="ARBA" id="ARBA00023054"/>
    </source>
</evidence>
<evidence type="ECO:0000256" key="1">
    <source>
        <dbReference type="ARBA" id="ARBA00004245"/>
    </source>
</evidence>
<dbReference type="SMART" id="SM01052">
    <property type="entry name" value="CAP_GLY"/>
    <property type="match status" value="2"/>
</dbReference>
<name>A0A8R2NPM0_ACYPI</name>
<feature type="region of interest" description="Disordered" evidence="8">
    <location>
        <begin position="1"/>
        <end position="34"/>
    </location>
</feature>
<evidence type="ECO:0000256" key="3">
    <source>
        <dbReference type="ARBA" id="ARBA00022701"/>
    </source>
</evidence>
<dbReference type="GO" id="GO:0005874">
    <property type="term" value="C:microtubule"/>
    <property type="evidence" value="ECO:0007669"/>
    <property type="project" value="UniProtKB-KW"/>
</dbReference>
<evidence type="ECO:0000256" key="7">
    <source>
        <dbReference type="SAM" id="Coils"/>
    </source>
</evidence>
<keyword evidence="5 7" id="KW-0175">Coiled coil</keyword>
<dbReference type="Proteomes" id="UP000007819">
    <property type="component" value="Chromosome A1"/>
</dbReference>